<sequence length="4999" mass="526700">MPATMLQLAAFIFLSIAVISVAVEHLAAAADVCESSACQPAHPAPGVKVLLQKHHKVNRFESGGQEDQNASRAVPVAQDFLQVTIQKNDTDSMSNLELIGRQGRQRRVAVKNRQKVQSGFWFQDVRSEMLGPVRETVEVDFPINFNATAASNEFDMYLLDFSSKGMRCVEILFISVIMFFLFAFFILFRGDEDARKQRLLSKSQSSEAYEPVSKPQLVTTESTIRDVTCNQGRKCPDSQPSPSPSLPTGDLEVGSRVEDDACVAAGRMHEVEGAVKHSSEIQAEIVPFRLKPGSEHTGAEVVVEALRLAGVRRLFGIPGVQNLALYGAMCTQPSSGRASEDEVAMHLIGNEEAAAFLAWGAWHGEGRLACVCIIGGPGVTHALSGIACAHRDHTPMLVLTAGVRSGKERFQLHDVDNLAVLRPVCKALFRPTTVAEIGPMMAQACRSAMEGRPGPVGVEIACDLYNRQGPFEWPELGLPAGPGVTAELEALVAPTLRPGVKSRLLSAEPLVGLIRALTNQAARAGLTCTVVAEPGRCAIAAAAAHEPGAAWKLLCPGSCPSGAAAEGPGIAVPSAIGVARALAGQAGSQFMGIAVSVQEENALLPQGLELSHAGGLPLIVLTVPALASFKPLVDVATLATSLGFVKHAAFLSMVPDIEATERSLSAALSDAASGRTCVLQGLADVQFGVTPAAITEDHELSEELAEELAGAASSLVTSLLAAGVRVLCAAAKNSALQRLLKELAKASEAQGGGLQVVPCTDAQSVGFVADGAARCFAGGGTSVAACLVDSVDPFGLPTLSGVGEAWQDGVPVLLLVLSGEQMGPVGRAEDFAGPLREFSKEVLVAPTSQESWAEQVAKAAALAAATPAGPVTLLLPRSALMRGALDGPRGPPLLQRCCSDLLATMPARLKAPAVPPATPPLLPAAGAQAAVSLLLAARRPWIHVGMGAAKAASLVQQLAETLEAPVSSTFSGKGVLREDHPLWFWSIAGSAMPPVLQQVADTCDTVLILGAQMGEIASCRGQWPGKRFKVIHVDWDITVLGANFTPDVSICGDVGELVEHVLSILRQKGVEPTRRTPEGKLHDPGLRGELRAAHEALRAQMKAEAGLALPGQCSPFGLYGALQAAVPPDSAVFVADSGNGTVLSAEFLRLAAPRHYMAPTDFSSMGYCVPAAIGAALAGRATGQDVISVATVGDGAFLMTGMEMATAAALRLPVICVILRDGELGMISGLQRAQQSEVYCTHVPELLDLEGVGKSLGVATRRITSDAEALEVASWAYGLCSSGHGPVFIDASICYGAPSFYARGATGQEPSGHTVPGPAEALPSAQINAPRNKQLDEMARAWARDELARRRENGAWDVAECLRSALAQQCDRPSSVQQIEASQSAAVESPVDWTYAELAQRVFSLQAALLAAGVRPGQRVGVMLPNIATHMVAHFAIVSPGMRGVVLNLSPRLKPPELAVLLEDAAPSAMLLHADSAALLAETVPLLAEALCNDWPVFWVGGVPEAAFNKQELNFDAEKAMLVQRKDTTAWPSEDPDHGTEASSPCEMYFTSGTSGRPKGVILSHEIVHCHALACISEHRFTSSDVWLHVAPMFHLVDAFAMFSVTAVGGSHVLLPGAFDPERTLGTVWSHGITATNMAASMVNLVLASPSSRSSDGRFPSLRLVSCGGAPLSQESILRAQRLFGCEFFQSYGMTECCGKISMSMLGPEQRARPLGEQLSMLCSSGKPFEAIDIRVADTSTGEVVPSDGKTVGEVQIRGPTVFKGYLKPGTSTPVANSEHFLPGGWFRTGDLATVSPDGFLRVCDRLKDMILVGSENVYCIEVENTLASHPDVALCSVYGIPGPEVIGELVKAVVLLREGAAVPSVQDIQKFCSSRLADFKVPRMVEFVASLPLNSSGKVIKAELKKKDGLASQNYGPIESVVDESGLDGCNDRGWPAELADHCYDIAWQLKPLVLVVPSAAHWLILSPSATPMCNDPGELVEAVAQQFRSHGATVSLAQCIPGDPPMVSGASSEEPCTGICLLLPGSTDDDSSSRAEADEAMRLRVRGNLCALLAAVRTATERHVSTIIVATQQQYDGLLLDGRPLSPDPAVAATWSFVRAAAAESNSVWRLIELCSHATVVVAAGAVVAEAESAFALGGDAAEEVEWSRGSRWVPRLQRMPEPLPASAMPVSAGFLGARADGSSCVVVGGNGSLGRLLVGHIASCGQLRDIVVVGRRAASENTLPPELANSSCKVHLRSADTGDAEGCAGLMRYVQQEAAPCLNVLNLAGFLPDSGMVPLAKDLRWADCVPVLRPKVDATINLAAAGDDALPKDCALVCFSSIFGLLSYPRLAPYGAANGFQDGFTEARVAKGRRSLAVSWGAWAETGMAHRAGSGFHAFWRSEGMGFVPPKAGMEILCRLLAQQRCPRHLAVLPSAETGPWPAWLWRHVLARGIADQPNNSDAEMATGGKVAVASDTNENIVADIRGVVVKVLSTLLGCSDDEVPMGEPFATAGITSMMAVDLTSRVGQALSISLPATLAFEVVSAEQLCECLEARLRPKVRKAAGVDAAGNGAVGLRAPQAAAVTVSIVGGACTLPGGPQGSVDDLQQVWQNLVHGHDCISPPPQGRPVAAPRESSPASEVAGYSDAGYLDAAAVTCFDPAAFGISRSEAEIVDPQQRLCLKAAREAMEDGGCGITKGASIGVYVGVTTVDFTMLVMAKAVPPSAYTGPALTTAICSNRISYVFDLQGPSMSIDTACSSSLLSANLAMSGLRNGHCTSALVMGVNVQFDPYWTEAFAVAGMLSPTGRCRFGDNNADGYVRGEGCACLMFTAASRADGLAPAPYAQARGSYSNQDGRSNGLTAPNPAAQAALITAAWQDAGLLPSMSVYSEAHGTGTALGDPIEIVALGRALRGRGGGMGDPTLAALPPIRTTSFKSNIGHLECAAGAASLTKLMMVLQQSMIPPSLHLRQRNQHINWDDVAVSVITECDKLMAASASEGVAGSVSGFGFGGTNANAVLQACESESGPVKRPRPRAERRLYAVALAAGSGSPLVDSACRIKAWAEAVLVEEPDGGAASTALLTSGIDAVARAAAQRVSRLPLMAAPCRAVLVASSLIELVGKVATLIDESTANGSQLLSIAKPQRIALVLSSQSSESGAFAAYRLLGTLAQQGVKRGAEASEEALPWAGLHKVTSLLGAMPRSSPAAAYASLRAAAAAFIEDLGVVPFAIIGHGLAGEAAALAAAGAIGLEDGLALASAGQVKTGARGDWPPTVPVASSRAGAFNVLPGEDHWRMLSATSLAAVPSTVDCVVSAAQALHCTAIVEVCIGPSMLAGNNGLQGQQTVPFIASSCLGPPVDGRMVAGNVTERAILEASAAIFAAGGEVSFARVAGTGPVSRLPPRALAPQLCWPGNPSSGERKRQEQHIDAFHAEWSPAPLQVRSCPGRRFQVFGPGPVTSAGGLVARVAQALVQQGCAVEVAASKEAVRLAPAGTEFVFAFAALPGMALQDLLGTTRDVPHSLLQWLRALSQLQPAPGGKIHAAVISIGAHSSEADLEAVPAAALWGAARSARLELSSDMELRCVDLTPSLTAEAAAARLVTELLCGQGEVRDVLLGDGEQRAVRVLRSLQITLGSPSSGGLQLPPAFAITGGTGALGLMLAEWLALHGTKRVVLASRSAKVSDDHKELWAAIADTQAAVELCQCDVGSDPQVLSSHRFLTDGAPFGIAHLAGCLHDGLFMRQNREILDMSMRPKVDGAALLMEALRASPSKAALQMQHLWLFSSVTSCMGNFGQTAYGAASSALDAMAQAWSPGHARGPVRGAAMALQWGPWAGFGMAANLSSSSTSSFKLWQRGQAFGALEAVLRKKNPQPQPAIVCLTRFDWANMSEELRAGGSTYHQHFFEQLVQPYSTEKKQQQQLVPVLPDMRVIVMESLQRFLPNGSAVLTDDAEFDELGLDSLAGVEASRSLAAALGPFGVEGVKPTLLFEANNLRCLMQKLKLPPQAAVVQRVEDAHDWQQAVQQQEAFTLPDIRSIVMETLQRFLPNGSAGLTDDAEFDELGLDSLAGVEASRSLAAALGPFGVEGIKPTLLFEANNLRSLMQKLKVPNSGLARSVQVADSWQQAVQPQQEASTLPDIRFIVMETLQRFLPNGAAGLTDDAEFDELGLDSLSGVEASRSLAAALGPFGVEGIKPTLLFEVTSLNRLLDKLKSSRRVPVRQAPVAKSATAISGPNLQHSNLTSKPSVLTRLQLALSTMHHCSGPVRMLLGFVDELVSKLLLALLSFVTFLLSFFVMLGIIGDQTMLISQSGQIISRVRVIELVFVFRVAWWSLSLPFLWIVKTSLVGQQRAGLSANWSLREILVRIVEKFEELVFTSYWTFFQRTELQNVWYRIMGAQIGSGAYIAGHKPPQLWDLLSVGENTMLDTVYFPRNGAHTLRMNDKVSIGNNVICGFLSAVMDGARVGDGTVVVPNSTAHGDIPAGSVVCDSEVCGASPWEIDESGLLSTPRRTHMASGAAAIFILWRCVVDGLLLSIFLPELCYVFDVVAGHFAPSWRFFLMGVDSNLGPFEIAVFILPPILLAAYFLMMLVDFVVAVAAKRLLLGRLAEGALQADNWWLLRFELCYLLTSSAVMTFKSQTFQTLPNTIFMKLLGGNVAWSWMPSPMTPAAYLSADLVTIESNHFTASCSAWNCISLNPPTLKQPRWMVSCRSLTLGKDSFLGPSCIITGGSSLGQGSATMDMTYVPAGTDIKPGKTMMGTTLSGVMAKKKSEKKIEPGPVLPYHLATCATMLCANVVDTWLLVAITSTQSYLCTACVSSSIFTDQRFFAILLLVSLFSPLIFAFLVVVSKNLILGRVSEHSGGRVRGWQNLKWQCAIICMQKFSPRLFSFSYTPLVNVILRLCGATIGSNVQANMIIGCTAPEMDLLTLEDDSYIGGIIYGHEFGSGALEFKRVTFGKGSKIMGAASATPGTSVPDSAICWGRMITIPGAPGKSEKAPFLSGIPARPWEAPSADTQVAFT</sequence>
<evidence type="ECO:0000259" key="10">
    <source>
        <dbReference type="PROSITE" id="PS52004"/>
    </source>
</evidence>
<feature type="domain" description="Carrier" evidence="9">
    <location>
        <begin position="4113"/>
        <end position="4195"/>
    </location>
</feature>
<dbReference type="PANTHER" id="PTHR43775">
    <property type="entry name" value="FATTY ACID SYNTHASE"/>
    <property type="match status" value="1"/>
</dbReference>
<dbReference type="PROSITE" id="PS50075">
    <property type="entry name" value="CARRIER"/>
    <property type="match status" value="3"/>
</dbReference>
<dbReference type="InterPro" id="IPR009081">
    <property type="entry name" value="PP-bd_ACP"/>
</dbReference>
<keyword evidence="4" id="KW-0808">Transferase</keyword>
<dbReference type="Gene3D" id="3.40.50.720">
    <property type="entry name" value="NAD(P)-binding Rossmann-like Domain"/>
    <property type="match status" value="2"/>
</dbReference>
<dbReference type="EMBL" id="CAJNNW010014897">
    <property type="protein sequence ID" value="CAE8657108.1"/>
    <property type="molecule type" value="Genomic_DNA"/>
</dbReference>
<dbReference type="Pfam" id="PF00205">
    <property type="entry name" value="TPP_enzyme_M"/>
    <property type="match status" value="1"/>
</dbReference>
<dbReference type="InterPro" id="IPR025110">
    <property type="entry name" value="AMP-bd_C"/>
</dbReference>
<proteinExistence type="inferred from homology"/>
<dbReference type="PROSITE" id="PS00455">
    <property type="entry name" value="AMP_BINDING"/>
    <property type="match status" value="1"/>
</dbReference>
<dbReference type="InterPro" id="IPR050091">
    <property type="entry name" value="PKS_NRPS_Biosynth_Enz"/>
</dbReference>
<dbReference type="InterPro" id="IPR057326">
    <property type="entry name" value="KR_dom"/>
</dbReference>
<dbReference type="Gene3D" id="3.40.50.1220">
    <property type="entry name" value="TPP-binding domain"/>
    <property type="match status" value="1"/>
</dbReference>
<dbReference type="PANTHER" id="PTHR43775:SF37">
    <property type="entry name" value="SI:DKEY-61P9.11"/>
    <property type="match status" value="1"/>
</dbReference>
<dbReference type="Pfam" id="PF00501">
    <property type="entry name" value="AMP-binding"/>
    <property type="match status" value="1"/>
</dbReference>
<feature type="transmembrane region" description="Helical" evidence="7">
    <location>
        <begin position="4259"/>
        <end position="4281"/>
    </location>
</feature>
<keyword evidence="3" id="KW-0597">Phosphoprotein</keyword>
<dbReference type="InterPro" id="IPR014030">
    <property type="entry name" value="Ketoacyl_synth_N"/>
</dbReference>
<dbReference type="SUPFAM" id="SSF51735">
    <property type="entry name" value="NAD(P)-binding Rossmann-fold domains"/>
    <property type="match status" value="4"/>
</dbReference>
<dbReference type="InterPro" id="IPR006162">
    <property type="entry name" value="Ppantetheine_attach_site"/>
</dbReference>
<feature type="transmembrane region" description="Helical" evidence="7">
    <location>
        <begin position="4302"/>
        <end position="4321"/>
    </location>
</feature>
<protein>
    <submittedName>
        <fullName evidence="11">Uncharacterized protein</fullName>
    </submittedName>
</protein>
<keyword evidence="7" id="KW-1133">Transmembrane helix</keyword>
<dbReference type="GO" id="GO:0004312">
    <property type="term" value="F:fatty acid synthase activity"/>
    <property type="evidence" value="ECO:0007669"/>
    <property type="project" value="TreeGrafter"/>
</dbReference>
<feature type="transmembrane region" description="Helical" evidence="7">
    <location>
        <begin position="4551"/>
        <end position="4576"/>
    </location>
</feature>
<dbReference type="PROSITE" id="PS52004">
    <property type="entry name" value="KS3_2"/>
    <property type="match status" value="1"/>
</dbReference>
<dbReference type="Pfam" id="PF02776">
    <property type="entry name" value="TPP_enzyme_N"/>
    <property type="match status" value="1"/>
</dbReference>
<feature type="transmembrane region" description="Helical" evidence="7">
    <location>
        <begin position="4806"/>
        <end position="4827"/>
    </location>
</feature>
<dbReference type="InterPro" id="IPR020841">
    <property type="entry name" value="PKS_Beta-ketoAc_synthase_dom"/>
</dbReference>
<dbReference type="GO" id="GO:0031177">
    <property type="term" value="F:phosphopantetheine binding"/>
    <property type="evidence" value="ECO:0007669"/>
    <property type="project" value="InterPro"/>
</dbReference>
<dbReference type="Pfam" id="PF08659">
    <property type="entry name" value="KR"/>
    <property type="match status" value="2"/>
</dbReference>
<dbReference type="Gene3D" id="3.40.50.12780">
    <property type="entry name" value="N-terminal domain of ligase-like"/>
    <property type="match status" value="1"/>
</dbReference>
<dbReference type="Gene3D" id="1.10.1240.100">
    <property type="match status" value="1"/>
</dbReference>
<dbReference type="CDD" id="cd05274">
    <property type="entry name" value="KR_FAS_SDR_x"/>
    <property type="match status" value="2"/>
</dbReference>
<dbReference type="InterPro" id="IPR013968">
    <property type="entry name" value="PKS_KR"/>
</dbReference>
<dbReference type="Gene3D" id="1.10.1200.10">
    <property type="entry name" value="ACP-like"/>
    <property type="match status" value="3"/>
</dbReference>
<dbReference type="Gene3D" id="3.30.300.30">
    <property type="match status" value="1"/>
</dbReference>
<dbReference type="InterPro" id="IPR045851">
    <property type="entry name" value="AMP-bd_C_sf"/>
</dbReference>
<dbReference type="Pfam" id="PF02801">
    <property type="entry name" value="Ketoacyl-synt_C"/>
    <property type="match status" value="1"/>
</dbReference>
<evidence type="ECO:0000256" key="1">
    <source>
        <dbReference type="ARBA" id="ARBA00007812"/>
    </source>
</evidence>
<dbReference type="SMART" id="SM00822">
    <property type="entry name" value="PKS_KR"/>
    <property type="match status" value="2"/>
</dbReference>
<dbReference type="Gene3D" id="3.40.50.970">
    <property type="match status" value="3"/>
</dbReference>
<evidence type="ECO:0000256" key="7">
    <source>
        <dbReference type="SAM" id="Phobius"/>
    </source>
</evidence>
<feature type="domain" description="Ketosynthase family 3 (KS3)" evidence="10">
    <location>
        <begin position="2567"/>
        <end position="3004"/>
    </location>
</feature>
<dbReference type="InterPro" id="IPR020845">
    <property type="entry name" value="AMP-binding_CS"/>
</dbReference>
<dbReference type="InterPro" id="IPR014031">
    <property type="entry name" value="Ketoacyl_synth_C"/>
</dbReference>
<dbReference type="SUPFAM" id="SSF52467">
    <property type="entry name" value="DHS-like NAD/FAD-binding domain"/>
    <property type="match status" value="1"/>
</dbReference>
<dbReference type="SMART" id="SM00823">
    <property type="entry name" value="PKS_PP"/>
    <property type="match status" value="4"/>
</dbReference>
<keyword evidence="5" id="KW-0786">Thiamine pyrophosphate</keyword>
<dbReference type="Pfam" id="PF00109">
    <property type="entry name" value="ketoacyl-synt"/>
    <property type="match status" value="1"/>
</dbReference>
<dbReference type="Gene3D" id="3.40.47.10">
    <property type="match status" value="1"/>
</dbReference>
<dbReference type="Pfam" id="PF02775">
    <property type="entry name" value="TPP_enzyme_C"/>
    <property type="match status" value="1"/>
</dbReference>
<dbReference type="InterPro" id="IPR029061">
    <property type="entry name" value="THDP-binding"/>
</dbReference>
<feature type="chain" id="PRO_5032476557" evidence="8">
    <location>
        <begin position="23"/>
        <end position="4999"/>
    </location>
</feature>
<dbReference type="CDD" id="cd07035">
    <property type="entry name" value="TPP_PYR_POX_like"/>
    <property type="match status" value="2"/>
</dbReference>
<dbReference type="SUPFAM" id="SSF47336">
    <property type="entry name" value="ACP-like"/>
    <property type="match status" value="3"/>
</dbReference>
<dbReference type="InterPro" id="IPR016039">
    <property type="entry name" value="Thiolase-like"/>
</dbReference>
<dbReference type="Proteomes" id="UP000626109">
    <property type="component" value="Unassembled WGS sequence"/>
</dbReference>
<dbReference type="SUPFAM" id="SSF56801">
    <property type="entry name" value="Acetyl-CoA synthetase-like"/>
    <property type="match status" value="1"/>
</dbReference>
<keyword evidence="2" id="KW-0596">Phosphopantetheine</keyword>
<dbReference type="Pfam" id="PF00550">
    <property type="entry name" value="PP-binding"/>
    <property type="match status" value="3"/>
</dbReference>
<dbReference type="CDD" id="cd00568">
    <property type="entry name" value="TPP_enzymes"/>
    <property type="match status" value="1"/>
</dbReference>
<feature type="transmembrane region" description="Helical" evidence="7">
    <location>
        <begin position="171"/>
        <end position="188"/>
    </location>
</feature>
<evidence type="ECO:0000256" key="5">
    <source>
        <dbReference type="ARBA" id="ARBA00023052"/>
    </source>
</evidence>
<dbReference type="GO" id="GO:0030976">
    <property type="term" value="F:thiamine pyrophosphate binding"/>
    <property type="evidence" value="ECO:0007669"/>
    <property type="project" value="InterPro"/>
</dbReference>
<comment type="similarity">
    <text evidence="1">Belongs to the TPP enzyme family.</text>
</comment>
<dbReference type="SUPFAM" id="SSF51161">
    <property type="entry name" value="Trimeric LpxA-like enzymes"/>
    <property type="match status" value="1"/>
</dbReference>
<feature type="region of interest" description="Disordered" evidence="6">
    <location>
        <begin position="230"/>
        <end position="252"/>
    </location>
</feature>
<evidence type="ECO:0000256" key="8">
    <source>
        <dbReference type="SAM" id="SignalP"/>
    </source>
</evidence>
<reference evidence="11" key="1">
    <citation type="submission" date="2021-02" db="EMBL/GenBank/DDBJ databases">
        <authorList>
            <person name="Dougan E. K."/>
            <person name="Rhodes N."/>
            <person name="Thang M."/>
            <person name="Chan C."/>
        </authorList>
    </citation>
    <scope>NUCLEOTIDE SEQUENCE</scope>
</reference>
<evidence type="ECO:0000313" key="12">
    <source>
        <dbReference type="Proteomes" id="UP000626109"/>
    </source>
</evidence>
<dbReference type="InterPro" id="IPR011766">
    <property type="entry name" value="TPP_enzyme_TPP-bd"/>
</dbReference>
<keyword evidence="7" id="KW-0472">Membrane</keyword>
<dbReference type="InterPro" id="IPR042099">
    <property type="entry name" value="ANL_N_sf"/>
</dbReference>
<dbReference type="InterPro" id="IPR011004">
    <property type="entry name" value="Trimer_LpxA-like_sf"/>
</dbReference>
<evidence type="ECO:0000256" key="4">
    <source>
        <dbReference type="ARBA" id="ARBA00022679"/>
    </source>
</evidence>
<dbReference type="InterPro" id="IPR012000">
    <property type="entry name" value="Thiamin_PyroP_enz_cen_dom"/>
</dbReference>
<dbReference type="CDD" id="cd00833">
    <property type="entry name" value="PKS"/>
    <property type="match status" value="1"/>
</dbReference>
<gene>
    <name evidence="11" type="ORF">PGLA2088_LOCUS12603</name>
</gene>
<dbReference type="Gene3D" id="2.160.10.10">
    <property type="entry name" value="Hexapeptide repeat proteins"/>
    <property type="match status" value="1"/>
</dbReference>
<evidence type="ECO:0000256" key="2">
    <source>
        <dbReference type="ARBA" id="ARBA00022450"/>
    </source>
</evidence>
<dbReference type="GO" id="GO:0006633">
    <property type="term" value="P:fatty acid biosynthetic process"/>
    <property type="evidence" value="ECO:0007669"/>
    <property type="project" value="TreeGrafter"/>
</dbReference>
<feature type="domain" description="Carrier" evidence="9">
    <location>
        <begin position="4008"/>
        <end position="4090"/>
    </location>
</feature>
<comment type="caution">
    <text evidence="11">The sequence shown here is derived from an EMBL/GenBank/DDBJ whole genome shotgun (WGS) entry which is preliminary data.</text>
</comment>
<evidence type="ECO:0000259" key="9">
    <source>
        <dbReference type="PROSITE" id="PS50075"/>
    </source>
</evidence>
<dbReference type="SMART" id="SM00825">
    <property type="entry name" value="PKS_KS"/>
    <property type="match status" value="1"/>
</dbReference>
<evidence type="ECO:0000256" key="3">
    <source>
        <dbReference type="ARBA" id="ARBA00022553"/>
    </source>
</evidence>
<organism evidence="11 12">
    <name type="scientific">Polarella glacialis</name>
    <name type="common">Dinoflagellate</name>
    <dbReference type="NCBI Taxonomy" id="89957"/>
    <lineage>
        <taxon>Eukaryota</taxon>
        <taxon>Sar</taxon>
        <taxon>Alveolata</taxon>
        <taxon>Dinophyceae</taxon>
        <taxon>Suessiales</taxon>
        <taxon>Suessiaceae</taxon>
        <taxon>Polarella</taxon>
    </lineage>
</organism>
<name>A0A813IWG7_POLGL</name>
<dbReference type="InterPro" id="IPR029035">
    <property type="entry name" value="DHS-like_NAD/FAD-binding_dom"/>
</dbReference>
<dbReference type="PROSITE" id="PS00012">
    <property type="entry name" value="PHOSPHOPANTETHEINE"/>
    <property type="match status" value="3"/>
</dbReference>
<dbReference type="Pfam" id="PF13193">
    <property type="entry name" value="AMP-binding_C"/>
    <property type="match status" value="1"/>
</dbReference>
<dbReference type="InterPro" id="IPR012001">
    <property type="entry name" value="Thiamin_PyroP_enz_TPP-bd_dom"/>
</dbReference>
<dbReference type="InterPro" id="IPR036291">
    <property type="entry name" value="NAD(P)-bd_dom_sf"/>
</dbReference>
<feature type="domain" description="Carrier" evidence="9">
    <location>
        <begin position="2466"/>
        <end position="2540"/>
    </location>
</feature>
<dbReference type="GO" id="GO:0000287">
    <property type="term" value="F:magnesium ion binding"/>
    <property type="evidence" value="ECO:0007669"/>
    <property type="project" value="InterPro"/>
</dbReference>
<dbReference type="InterPro" id="IPR000873">
    <property type="entry name" value="AMP-dep_synth/lig_dom"/>
</dbReference>
<keyword evidence="8" id="KW-0732">Signal</keyword>
<feature type="signal peptide" evidence="8">
    <location>
        <begin position="1"/>
        <end position="22"/>
    </location>
</feature>
<dbReference type="SUPFAM" id="SSF53901">
    <property type="entry name" value="Thiolase-like"/>
    <property type="match status" value="1"/>
</dbReference>
<keyword evidence="7" id="KW-0812">Transmembrane</keyword>
<evidence type="ECO:0000313" key="11">
    <source>
        <dbReference type="EMBL" id="CAE8657108.1"/>
    </source>
</evidence>
<dbReference type="InterPro" id="IPR036736">
    <property type="entry name" value="ACP-like_sf"/>
</dbReference>
<evidence type="ECO:0000256" key="6">
    <source>
        <dbReference type="SAM" id="MobiDB-lite"/>
    </source>
</evidence>
<dbReference type="SUPFAM" id="SSF52518">
    <property type="entry name" value="Thiamin diphosphate-binding fold (THDP-binding)"/>
    <property type="match status" value="3"/>
</dbReference>
<accession>A0A813IWG7</accession>
<dbReference type="InterPro" id="IPR020806">
    <property type="entry name" value="PKS_PP-bd"/>
</dbReference>